<sequence length="328" mass="36735">MVRAPGKIQLRAKVFVCDSCFLGPFSEVLRWTGTEGCASAATFCACHARRKLVPMTFDELRSTKSDGLRGVADNVRNQLRQLTRSTLDAWRPSPLVNCDRFQGQRGRRSTLMTAMQVVAFLLLASCTVAGVTALATRHRVKHEIAPLCDNNIDQHARLDRLVDRIRNRLREDEPFPLPTDIAPLRLYDGVLWGLSNFELRHPPQLVCGNGYANLSMLIGLVQPHVRYRWNFTPIPGVTGQFIAHADRATVDVFLQAPLNSSNAKATIKSLKVTELSQIWVKVPSVPVVSWVASQIGNLGTMINRKNLKMFLQENLRTSIQKTLDKEPL</sequence>
<protein>
    <submittedName>
        <fullName evidence="1">Uncharacterized protein</fullName>
    </submittedName>
</protein>
<organism evidence="1 2">
    <name type="scientific">Hyalomma asiaticum</name>
    <name type="common">Tick</name>
    <dbReference type="NCBI Taxonomy" id="266040"/>
    <lineage>
        <taxon>Eukaryota</taxon>
        <taxon>Metazoa</taxon>
        <taxon>Ecdysozoa</taxon>
        <taxon>Arthropoda</taxon>
        <taxon>Chelicerata</taxon>
        <taxon>Arachnida</taxon>
        <taxon>Acari</taxon>
        <taxon>Parasitiformes</taxon>
        <taxon>Ixodida</taxon>
        <taxon>Ixodoidea</taxon>
        <taxon>Ixodidae</taxon>
        <taxon>Hyalomminae</taxon>
        <taxon>Hyalomma</taxon>
    </lineage>
</organism>
<comment type="caution">
    <text evidence="1">The sequence shown here is derived from an EMBL/GenBank/DDBJ whole genome shotgun (WGS) entry which is preliminary data.</text>
</comment>
<evidence type="ECO:0000313" key="2">
    <source>
        <dbReference type="Proteomes" id="UP000821845"/>
    </source>
</evidence>
<dbReference type="Proteomes" id="UP000821845">
    <property type="component" value="Chromosome 10"/>
</dbReference>
<dbReference type="EMBL" id="CM023490">
    <property type="protein sequence ID" value="KAH6943761.1"/>
    <property type="molecule type" value="Genomic_DNA"/>
</dbReference>
<proteinExistence type="predicted"/>
<reference evidence="1" key="1">
    <citation type="submission" date="2020-05" db="EMBL/GenBank/DDBJ databases">
        <title>Large-scale comparative analyses of tick genomes elucidate their genetic diversity and vector capacities.</title>
        <authorList>
            <person name="Jia N."/>
            <person name="Wang J."/>
            <person name="Shi W."/>
            <person name="Du L."/>
            <person name="Sun Y."/>
            <person name="Zhan W."/>
            <person name="Jiang J."/>
            <person name="Wang Q."/>
            <person name="Zhang B."/>
            <person name="Ji P."/>
            <person name="Sakyi L.B."/>
            <person name="Cui X."/>
            <person name="Yuan T."/>
            <person name="Jiang B."/>
            <person name="Yang W."/>
            <person name="Lam T.T.-Y."/>
            <person name="Chang Q."/>
            <person name="Ding S."/>
            <person name="Wang X."/>
            <person name="Zhu J."/>
            <person name="Ruan X."/>
            <person name="Zhao L."/>
            <person name="Wei J."/>
            <person name="Que T."/>
            <person name="Du C."/>
            <person name="Cheng J."/>
            <person name="Dai P."/>
            <person name="Han X."/>
            <person name="Huang E."/>
            <person name="Gao Y."/>
            <person name="Liu J."/>
            <person name="Shao H."/>
            <person name="Ye R."/>
            <person name="Li L."/>
            <person name="Wei W."/>
            <person name="Wang X."/>
            <person name="Wang C."/>
            <person name="Yang T."/>
            <person name="Huo Q."/>
            <person name="Li W."/>
            <person name="Guo W."/>
            <person name="Chen H."/>
            <person name="Zhou L."/>
            <person name="Ni X."/>
            <person name="Tian J."/>
            <person name="Zhou Y."/>
            <person name="Sheng Y."/>
            <person name="Liu T."/>
            <person name="Pan Y."/>
            <person name="Xia L."/>
            <person name="Li J."/>
            <person name="Zhao F."/>
            <person name="Cao W."/>
        </authorList>
    </citation>
    <scope>NUCLEOTIDE SEQUENCE</scope>
    <source>
        <strain evidence="1">Hyas-2018</strain>
    </source>
</reference>
<gene>
    <name evidence="1" type="ORF">HPB50_026937</name>
</gene>
<name>A0ACB7TCB3_HYAAI</name>
<keyword evidence="2" id="KW-1185">Reference proteome</keyword>
<evidence type="ECO:0000313" key="1">
    <source>
        <dbReference type="EMBL" id="KAH6943761.1"/>
    </source>
</evidence>
<accession>A0ACB7TCB3</accession>